<comment type="caution">
    <text evidence="1">The sequence shown here is derived from an EMBL/GenBank/DDBJ whole genome shotgun (WGS) entry which is preliminary data.</text>
</comment>
<dbReference type="Proteomes" id="UP000646827">
    <property type="component" value="Unassembled WGS sequence"/>
</dbReference>
<evidence type="ECO:0000313" key="2">
    <source>
        <dbReference type="Proteomes" id="UP000646827"/>
    </source>
</evidence>
<accession>A0A8H7VF28</accession>
<reference evidence="1 2" key="1">
    <citation type="submission" date="2020-12" db="EMBL/GenBank/DDBJ databases">
        <title>Metabolic potential, ecology and presence of endohyphal bacteria is reflected in genomic diversity of Mucoromycotina.</title>
        <authorList>
            <person name="Muszewska A."/>
            <person name="Okrasinska A."/>
            <person name="Steczkiewicz K."/>
            <person name="Drgas O."/>
            <person name="Orlowska M."/>
            <person name="Perlinska-Lenart U."/>
            <person name="Aleksandrzak-Piekarczyk T."/>
            <person name="Szatraj K."/>
            <person name="Zielenkiewicz U."/>
            <person name="Pilsyk S."/>
            <person name="Malc E."/>
            <person name="Mieczkowski P."/>
            <person name="Kruszewska J.S."/>
            <person name="Biernat P."/>
            <person name="Pawlowska J."/>
        </authorList>
    </citation>
    <scope>NUCLEOTIDE SEQUENCE [LARGE SCALE GENOMIC DNA]</scope>
    <source>
        <strain evidence="1 2">CBS 142.35</strain>
    </source>
</reference>
<keyword evidence="2" id="KW-1185">Reference proteome</keyword>
<protein>
    <submittedName>
        <fullName evidence="1">Uncharacterized protein</fullName>
    </submittedName>
</protein>
<evidence type="ECO:0000313" key="1">
    <source>
        <dbReference type="EMBL" id="KAG2216517.1"/>
    </source>
</evidence>
<dbReference type="OrthoDB" id="2417391at2759"/>
<dbReference type="AlphaFoldDB" id="A0A8H7VF28"/>
<proteinExistence type="predicted"/>
<dbReference type="EMBL" id="JAEPRB010000393">
    <property type="protein sequence ID" value="KAG2216517.1"/>
    <property type="molecule type" value="Genomic_DNA"/>
</dbReference>
<sequence length="402" mass="45912">MPYFPLRRQLAYMIADSDIRTSILDTVTLQPLEPGEEVVTDITDVSLFVDGFTPFKGSGNSRMTIVHLVLLSLSPKERYKTKHMMQVAIIPADHTGNIYSFLTPLLRELFVLENAGMNIYCEGGPIHVKVHLLLASGDLIGCQEIAHHTRNNSEYGCRQCRIKTTSEISPAGKGRGHYYPGMEAMSDLRTDNEFDFGIKKATLFGQLKAFHGYSFFGLDEMHCIGANVTRKIWDMITGNFATDVNSTIRLHNRLSSNIVPTLVFKQLVEEYGCNSKQVEAIMSLVIECTLSLQWEIDSEDCSNIKKHLHAWHLHMKNKIDHNLYTVNFHLLRHFHDIIEKLGPLRGYSTRLAERAIGELPANQYLVPDEDEEHDEMILWNHHAASVTDYNKKYHLIEYLTNY</sequence>
<organism evidence="1 2">
    <name type="scientific">Circinella minor</name>
    <dbReference type="NCBI Taxonomy" id="1195481"/>
    <lineage>
        <taxon>Eukaryota</taxon>
        <taxon>Fungi</taxon>
        <taxon>Fungi incertae sedis</taxon>
        <taxon>Mucoromycota</taxon>
        <taxon>Mucoromycotina</taxon>
        <taxon>Mucoromycetes</taxon>
        <taxon>Mucorales</taxon>
        <taxon>Lichtheimiaceae</taxon>
        <taxon>Circinella</taxon>
    </lineage>
</organism>
<name>A0A8H7VF28_9FUNG</name>
<gene>
    <name evidence="1" type="ORF">INT45_002651</name>
</gene>